<name>A0ABT5MPE2_9PAST</name>
<organism evidence="1 2">
    <name type="scientific">Mannheimia cairinae</name>
    <dbReference type="NCBI Taxonomy" id="3025936"/>
    <lineage>
        <taxon>Bacteria</taxon>
        <taxon>Pseudomonadati</taxon>
        <taxon>Pseudomonadota</taxon>
        <taxon>Gammaproteobacteria</taxon>
        <taxon>Pasteurellales</taxon>
        <taxon>Pasteurellaceae</taxon>
        <taxon>Mannheimia</taxon>
    </lineage>
</organism>
<dbReference type="CDD" id="cd00077">
    <property type="entry name" value="HDc"/>
    <property type="match status" value="1"/>
</dbReference>
<dbReference type="SUPFAM" id="SSF109604">
    <property type="entry name" value="HD-domain/PDEase-like"/>
    <property type="match status" value="1"/>
</dbReference>
<dbReference type="InterPro" id="IPR003607">
    <property type="entry name" value="HD/PDEase_dom"/>
</dbReference>
<dbReference type="RefSeq" id="WP_273749733.1">
    <property type="nucleotide sequence ID" value="NZ_JAQSJE010000005.1"/>
</dbReference>
<gene>
    <name evidence="1" type="ORF">PTQ27_06130</name>
</gene>
<dbReference type="EMBL" id="JAQSJE010000005">
    <property type="protein sequence ID" value="MDD0824041.1"/>
    <property type="molecule type" value="Genomic_DNA"/>
</dbReference>
<reference evidence="1 2" key="1">
    <citation type="submission" date="2023-02" db="EMBL/GenBank/DDBJ databases">
        <title>Mannheimia cairiniae sp. nov., a novel species of Mannheimia obtained from moscovy ducks (Cairina moschata) and reclassification of Mannheimia ovis as heterotypic synonym of Mannheimia pernigra.</title>
        <authorList>
            <person name="Christensen H."/>
        </authorList>
    </citation>
    <scope>NUCLEOTIDE SEQUENCE [LARGE SCALE GENOMIC DNA]</scope>
    <source>
        <strain evidence="1 2">AT1</strain>
    </source>
</reference>
<dbReference type="Proteomes" id="UP001221909">
    <property type="component" value="Unassembled WGS sequence"/>
</dbReference>
<dbReference type="Gene3D" id="1.10.3210.10">
    <property type="entry name" value="Hypothetical protein af1432"/>
    <property type="match status" value="1"/>
</dbReference>
<comment type="caution">
    <text evidence="1">The sequence shown here is derived from an EMBL/GenBank/DDBJ whole genome shotgun (WGS) entry which is preliminary data.</text>
</comment>
<keyword evidence="2" id="KW-1185">Reference proteome</keyword>
<proteinExistence type="predicted"/>
<evidence type="ECO:0000313" key="1">
    <source>
        <dbReference type="EMBL" id="MDD0824041.1"/>
    </source>
</evidence>
<protein>
    <submittedName>
        <fullName evidence="1">HD domain-containing protein</fullName>
    </submittedName>
</protein>
<accession>A0ABT5MPE2</accession>
<evidence type="ECO:0000313" key="2">
    <source>
        <dbReference type="Proteomes" id="UP001221909"/>
    </source>
</evidence>
<sequence>MKRKLEKALLSQIPAEQAELALVRYRYWYNFLYHQVEFNIESKLHGVVHSSRVLLYAVILGYRLNLNEQELDTLCWSATFHDSYRYDDGADIGHGERASTYYRQYCQQHQLAVNEIAICLMKCHDRVDDFGIQYITKHLPNDAEAIRLYKIFKDADGLDRFRLGEQYFNPAYLRTSEAKQLVNFAQNIVANTGGVELES</sequence>